<dbReference type="GO" id="GO:0035371">
    <property type="term" value="C:microtubule plus-end"/>
    <property type="evidence" value="ECO:0007669"/>
    <property type="project" value="TreeGrafter"/>
</dbReference>
<keyword evidence="2" id="KW-0963">Cytoplasm</keyword>
<keyword evidence="3" id="KW-0493">Microtubule</keyword>
<keyword evidence="6" id="KW-0206">Cytoskeleton</keyword>
<dbReference type="InterPro" id="IPR032108">
    <property type="entry name" value="CLIP1_ZNF"/>
</dbReference>
<dbReference type="GO" id="GO:0051010">
    <property type="term" value="F:microtubule plus-end binding"/>
    <property type="evidence" value="ECO:0007669"/>
    <property type="project" value="TreeGrafter"/>
</dbReference>
<sequence>MSTTSNKSTTISRIPSSASSGGLMKLKSQSKQQQQQLGSNESISSNASSTSTTKIRSSIPKAKSSLSGNTLGDDSLIDDFHLEEKVWVNGSRPGIIRFIGDTKFASGKWIGVQLTSPDGKNDGSVSGVRYFSCPNNCGVFVKAQRLTKAPMPESVFQKRLTSPARETNNNGTMIQNGTNNNNNDTASEKSSNTHSDIASNTSLLLKNSPFLQHSAVSSVNGKPARIHGLSIGDRVLVNASSGTKLGTLRFLGETDFAVGQWAGIELDDPLGKNDGSVAGKRYFECKMKYGLFAPLHKISAAPLSALNKSNDLQSKRKVSGSTGSKIGSTSRLSRCGSQESVSSIASSVASSTATGRLSRTGIRLGVTSLKSPPSTNGAGIGSSSSSKSTTAAVVAGTGAAILEALKEKDEHIAQLLKERDLERGEFSRVALQADELEERIATLQAENARIATEADEEMSELKRLNQEYEEVQLKLSNQLEEERRRLEDIQFRLEEESLAKLDLESTVETLKKDIENLKHANVSDSSRKISNIDTPKMVYDSLLEEFQRRQKSLEDKVDDKENEIFALQEEITRKEETIFQLEASAEKRKTEMESLRARLREVEMELEKIHPRSQRLQETVDELNKRLQRLENDCRLIRQERDNLLDDIKNYETKMFAMEEKLIEEVKQVKDSNEQATTAKITFLEADLEKKTRQERFLEEKLIETKSRYEKFESQVNSLADQLRDLRRTYEEECRRRKTAEEKIQQLNGHNQSLQLKIDELVHKSGSSSDMLSRLNEELVQRQQQTSKKESELRSEIESLHRENQEREIEIRNLKVEIENQKSLLTRFETKESDVEKLIQANLNELKLTRSDNEQKQRLVDDLKMQLKQLKDQMQQADRQQGSLKDELESQFMKSQKELAESRQKIVSLNDELSRLKNVLIEIENERDGYRNEIERLERSCCEHQLKIERLDEQLVESSRQFDDYRTRVENQFDSQRQNSTIISSLRTDLDGSNRKCQTLDDENRLLRGENASLASKVRELQEDIEEKHNDNGAFATTAAINNNNNKCSDVVPEEKRQSDSIIKNQPARQMDRQVPIETATDDHGLSAPAAIVALLIVAIIITVYWSITKFIGFSSLKLILSIQIHCVGMKQRHQQVLDGFEFECKQMTNRAIDAESRAEQQQQQLEHLESQQQLALEEFRRQAEVEKRMMAAKLDQLEARVREQHELVIQQQELDRRTRTNSTGGEEASFEQQIDFLNSVIVDMQKKNDELRNRVQVLEEIGLGEFENSFQTQVQTTRSSSNSNGLTNGHIRTVRKYCDICEIFDSHETEDCPQQSSNMMVNGGNMVVGQEPGHTYNAVDRTQQRAYCMQCERFGHDTEQCPLENETF</sequence>
<feature type="coiled-coil region" evidence="7">
    <location>
        <begin position="1145"/>
        <end position="1262"/>
    </location>
</feature>
<evidence type="ECO:0000256" key="7">
    <source>
        <dbReference type="SAM" id="Coils"/>
    </source>
</evidence>
<evidence type="ECO:0000256" key="1">
    <source>
        <dbReference type="ARBA" id="ARBA00004245"/>
    </source>
</evidence>
<dbReference type="PROSITE" id="PS00845">
    <property type="entry name" value="CAP_GLY_1"/>
    <property type="match status" value="2"/>
</dbReference>
<keyword evidence="9" id="KW-0472">Membrane</keyword>
<evidence type="ECO:0000259" key="10">
    <source>
        <dbReference type="PROSITE" id="PS50245"/>
    </source>
</evidence>
<organism evidence="11 12">
    <name type="scientific">Dermatophagoides farinae</name>
    <name type="common">American house dust mite</name>
    <dbReference type="NCBI Taxonomy" id="6954"/>
    <lineage>
        <taxon>Eukaryota</taxon>
        <taxon>Metazoa</taxon>
        <taxon>Ecdysozoa</taxon>
        <taxon>Arthropoda</taxon>
        <taxon>Chelicerata</taxon>
        <taxon>Arachnida</taxon>
        <taxon>Acari</taxon>
        <taxon>Acariformes</taxon>
        <taxon>Sarcoptiformes</taxon>
        <taxon>Astigmata</taxon>
        <taxon>Psoroptidia</taxon>
        <taxon>Analgoidea</taxon>
        <taxon>Pyroglyphidae</taxon>
        <taxon>Dermatophagoidinae</taxon>
        <taxon>Dermatophagoides</taxon>
    </lineage>
</organism>
<feature type="compositionally biased region" description="Low complexity" evidence="8">
    <location>
        <begin position="167"/>
        <end position="185"/>
    </location>
</feature>
<dbReference type="GO" id="GO:0005938">
    <property type="term" value="C:cell cortex"/>
    <property type="evidence" value="ECO:0007669"/>
    <property type="project" value="TreeGrafter"/>
</dbReference>
<accession>A0A922IDK9</accession>
<dbReference type="GO" id="GO:0031122">
    <property type="term" value="P:cytoplasmic microtubule organization"/>
    <property type="evidence" value="ECO:0007669"/>
    <property type="project" value="TreeGrafter"/>
</dbReference>
<proteinExistence type="predicted"/>
<feature type="compositionally biased region" description="Low complexity" evidence="8">
    <location>
        <begin position="25"/>
        <end position="53"/>
    </location>
</feature>
<evidence type="ECO:0000256" key="5">
    <source>
        <dbReference type="ARBA" id="ARBA00023054"/>
    </source>
</evidence>
<feature type="coiled-coil region" evidence="7">
    <location>
        <begin position="1004"/>
        <end position="1031"/>
    </location>
</feature>
<dbReference type="Pfam" id="PF01302">
    <property type="entry name" value="CAP_GLY"/>
    <property type="match status" value="2"/>
</dbReference>
<feature type="region of interest" description="Disordered" evidence="8">
    <location>
        <begin position="312"/>
        <end position="334"/>
    </location>
</feature>
<feature type="region of interest" description="Disordered" evidence="8">
    <location>
        <begin position="364"/>
        <end position="388"/>
    </location>
</feature>
<dbReference type="InterPro" id="IPR036859">
    <property type="entry name" value="CAP-Gly_dom_sf"/>
</dbReference>
<keyword evidence="9" id="KW-1133">Transmembrane helix</keyword>
<feature type="region of interest" description="Disordered" evidence="8">
    <location>
        <begin position="157"/>
        <end position="196"/>
    </location>
</feature>
<reference evidence="11" key="2">
    <citation type="journal article" date="2022" name="Res Sq">
        <title>Comparative Genomics Reveals Insights into the Divergent Evolution of Astigmatic Mites and Household Pest Adaptations.</title>
        <authorList>
            <person name="Xiong Q."/>
            <person name="Wan A.T.-Y."/>
            <person name="Liu X.-Y."/>
            <person name="Fung C.S.-H."/>
            <person name="Xiao X."/>
            <person name="Malainual N."/>
            <person name="Hou J."/>
            <person name="Wang L."/>
            <person name="Wang M."/>
            <person name="Yang K."/>
            <person name="Cui Y."/>
            <person name="Leung E."/>
            <person name="Nong W."/>
            <person name="Shin S.-K."/>
            <person name="Au S."/>
            <person name="Jeong K.Y."/>
            <person name="Chew F.T."/>
            <person name="Hui J."/>
            <person name="Leung T.F."/>
            <person name="Tungtrongchitr A."/>
            <person name="Zhong N."/>
            <person name="Liu Z."/>
            <person name="Tsui S."/>
        </authorList>
    </citation>
    <scope>NUCLEOTIDE SEQUENCE</scope>
    <source>
        <strain evidence="11">Derf</strain>
        <tissue evidence="11">Whole organism</tissue>
    </source>
</reference>
<evidence type="ECO:0000256" key="2">
    <source>
        <dbReference type="ARBA" id="ARBA00022490"/>
    </source>
</evidence>
<dbReference type="PROSITE" id="PS50245">
    <property type="entry name" value="CAP_GLY_2"/>
    <property type="match status" value="2"/>
</dbReference>
<feature type="compositionally biased region" description="Basic and acidic residues" evidence="8">
    <location>
        <begin position="787"/>
        <end position="799"/>
    </location>
</feature>
<evidence type="ECO:0000313" key="12">
    <source>
        <dbReference type="Proteomes" id="UP000790347"/>
    </source>
</evidence>
<evidence type="ECO:0000256" key="6">
    <source>
        <dbReference type="ARBA" id="ARBA00023212"/>
    </source>
</evidence>
<feature type="region of interest" description="Disordered" evidence="8">
    <location>
        <begin position="779"/>
        <end position="799"/>
    </location>
</feature>
<feature type="compositionally biased region" description="Polar residues" evidence="8">
    <location>
        <begin position="1"/>
        <end position="20"/>
    </location>
</feature>
<evidence type="ECO:0000256" key="4">
    <source>
        <dbReference type="ARBA" id="ARBA00022737"/>
    </source>
</evidence>
<dbReference type="Gene3D" id="2.30.30.190">
    <property type="entry name" value="CAP Gly-rich-like domain"/>
    <property type="match status" value="2"/>
</dbReference>
<dbReference type="SUPFAM" id="SSF57997">
    <property type="entry name" value="Tropomyosin"/>
    <property type="match status" value="1"/>
</dbReference>
<keyword evidence="9" id="KW-0812">Transmembrane</keyword>
<feature type="region of interest" description="Disordered" evidence="8">
    <location>
        <begin position="1"/>
        <end position="70"/>
    </location>
</feature>
<feature type="compositionally biased region" description="Low complexity" evidence="8">
    <location>
        <begin position="319"/>
        <end position="330"/>
    </location>
</feature>
<evidence type="ECO:0000256" key="3">
    <source>
        <dbReference type="ARBA" id="ARBA00022701"/>
    </source>
</evidence>
<keyword evidence="4" id="KW-0677">Repeat</keyword>
<comment type="caution">
    <text evidence="11">The sequence shown here is derived from an EMBL/GenBank/DDBJ whole genome shotgun (WGS) entry which is preliminary data.</text>
</comment>
<dbReference type="SMART" id="SM01052">
    <property type="entry name" value="CAP_GLY"/>
    <property type="match status" value="2"/>
</dbReference>
<evidence type="ECO:0000256" key="9">
    <source>
        <dbReference type="SAM" id="Phobius"/>
    </source>
</evidence>
<gene>
    <name evidence="11" type="primary">CLIP1_1</name>
    <name evidence="11" type="ORF">DERF_000763</name>
</gene>
<dbReference type="Proteomes" id="UP000790347">
    <property type="component" value="Unassembled WGS sequence"/>
</dbReference>
<dbReference type="EMBL" id="ASGP02000001">
    <property type="protein sequence ID" value="KAH9526698.1"/>
    <property type="molecule type" value="Genomic_DNA"/>
</dbReference>
<keyword evidence="5 7" id="KW-0175">Coiled coil</keyword>
<keyword evidence="12" id="KW-1185">Reference proteome</keyword>
<dbReference type="PANTHER" id="PTHR18916">
    <property type="entry name" value="DYNACTIN 1-RELATED MICROTUBULE-BINDING"/>
    <property type="match status" value="1"/>
</dbReference>
<feature type="transmembrane region" description="Helical" evidence="9">
    <location>
        <begin position="1086"/>
        <end position="1108"/>
    </location>
</feature>
<name>A0A922IDK9_DERFA</name>
<dbReference type="SUPFAM" id="SSF74924">
    <property type="entry name" value="Cap-Gly domain"/>
    <property type="match status" value="2"/>
</dbReference>
<feature type="domain" description="CAP-Gly" evidence="10">
    <location>
        <begin position="100"/>
        <end position="142"/>
    </location>
</feature>
<reference evidence="11" key="1">
    <citation type="submission" date="2013-05" db="EMBL/GenBank/DDBJ databases">
        <authorList>
            <person name="Yim A.K.Y."/>
            <person name="Chan T.F."/>
            <person name="Ji K.M."/>
            <person name="Liu X.Y."/>
            <person name="Zhou J.W."/>
            <person name="Li R.Q."/>
            <person name="Yang K.Y."/>
            <person name="Li J."/>
            <person name="Li M."/>
            <person name="Law P.T.W."/>
            <person name="Wu Y.L."/>
            <person name="Cai Z.L."/>
            <person name="Qin H."/>
            <person name="Bao Y."/>
            <person name="Leung R.K.K."/>
            <person name="Ng P.K.S."/>
            <person name="Zou J."/>
            <person name="Zhong X.J."/>
            <person name="Ran P.X."/>
            <person name="Zhong N.S."/>
            <person name="Liu Z.G."/>
            <person name="Tsui S.K.W."/>
        </authorList>
    </citation>
    <scope>NUCLEOTIDE SEQUENCE</scope>
    <source>
        <strain evidence="11">Derf</strain>
        <tissue evidence="11">Whole organism</tissue>
    </source>
</reference>
<feature type="domain" description="CAP-Gly" evidence="10">
    <location>
        <begin position="252"/>
        <end position="294"/>
    </location>
</feature>
<dbReference type="Pfam" id="PF16641">
    <property type="entry name" value="CLIP1_ZNF"/>
    <property type="match status" value="2"/>
</dbReference>
<dbReference type="Gene3D" id="1.10.287.1490">
    <property type="match status" value="2"/>
</dbReference>
<evidence type="ECO:0000313" key="11">
    <source>
        <dbReference type="EMBL" id="KAH9526698.1"/>
    </source>
</evidence>
<comment type="subcellular location">
    <subcellularLocation>
        <location evidence="1">Cytoplasm</location>
        <location evidence="1">Cytoskeleton</location>
    </subcellularLocation>
</comment>
<protein>
    <submittedName>
        <fullName evidence="11">CAP-GLY domain-containing linker protein 1</fullName>
    </submittedName>
</protein>
<evidence type="ECO:0000256" key="8">
    <source>
        <dbReference type="SAM" id="MobiDB-lite"/>
    </source>
</evidence>
<dbReference type="InterPro" id="IPR000938">
    <property type="entry name" value="CAP-Gly_domain"/>
</dbReference>
<dbReference type="GO" id="GO:0005634">
    <property type="term" value="C:nucleus"/>
    <property type="evidence" value="ECO:0007669"/>
    <property type="project" value="TreeGrafter"/>
</dbReference>
<dbReference type="PANTHER" id="PTHR18916:SF82">
    <property type="entry name" value="CAP-GLY DOMAIN-CONTAINING PROTEIN"/>
    <property type="match status" value="1"/>
</dbReference>